<name>A0A0C2G3V9_9BILA</name>
<dbReference type="GO" id="GO:0005737">
    <property type="term" value="C:cytoplasm"/>
    <property type="evidence" value="ECO:0007669"/>
    <property type="project" value="TreeGrafter"/>
</dbReference>
<dbReference type="PROSITE" id="PS51450">
    <property type="entry name" value="LRR"/>
    <property type="match status" value="2"/>
</dbReference>
<dbReference type="InterPro" id="IPR003591">
    <property type="entry name" value="Leu-rich_rpt_typical-subtyp"/>
</dbReference>
<proteinExistence type="predicted"/>
<dbReference type="SMART" id="SM00369">
    <property type="entry name" value="LRR_TYP"/>
    <property type="match status" value="3"/>
</dbReference>
<dbReference type="InterPro" id="IPR032675">
    <property type="entry name" value="LRR_dom_sf"/>
</dbReference>
<accession>A0A0C2G3V9</accession>
<dbReference type="PANTHER" id="PTHR48051">
    <property type="match status" value="1"/>
</dbReference>
<evidence type="ECO:0000313" key="3">
    <source>
        <dbReference type="EMBL" id="KIH53624.1"/>
    </source>
</evidence>
<dbReference type="Pfam" id="PF12799">
    <property type="entry name" value="LRR_4"/>
    <property type="match status" value="1"/>
</dbReference>
<protein>
    <submittedName>
        <fullName evidence="3">Leucine Rich repeat-containing domain protein</fullName>
    </submittedName>
</protein>
<evidence type="ECO:0000313" key="4">
    <source>
        <dbReference type="Proteomes" id="UP000054047"/>
    </source>
</evidence>
<keyword evidence="1" id="KW-0433">Leucine-rich repeat</keyword>
<sequence>MNLRKLNLASNCIQTVPSNVKLLKRLTSLDLENNWISILPAQLAECDQLMWLNLKFNRIKQVPEEVLLKLPQLMEWCLAGNYIETISIDQPTPIGRGSGTSTVAVSFYKARTSSSTLGGRRCADASVCRAHASIS</sequence>
<reference evidence="3 4" key="1">
    <citation type="submission" date="2013-12" db="EMBL/GenBank/DDBJ databases">
        <title>Draft genome of the parsitic nematode Ancylostoma duodenale.</title>
        <authorList>
            <person name="Mitreva M."/>
        </authorList>
    </citation>
    <scope>NUCLEOTIDE SEQUENCE [LARGE SCALE GENOMIC DNA]</scope>
    <source>
        <strain evidence="3 4">Zhejiang</strain>
    </source>
</reference>
<dbReference type="PANTHER" id="PTHR48051:SF1">
    <property type="entry name" value="RAS SUPPRESSOR PROTEIN 1"/>
    <property type="match status" value="1"/>
</dbReference>
<dbReference type="Proteomes" id="UP000054047">
    <property type="component" value="Unassembled WGS sequence"/>
</dbReference>
<keyword evidence="2" id="KW-0677">Repeat</keyword>
<dbReference type="EMBL" id="KN740780">
    <property type="protein sequence ID" value="KIH53624.1"/>
    <property type="molecule type" value="Genomic_DNA"/>
</dbReference>
<dbReference type="AlphaFoldDB" id="A0A0C2G3V9"/>
<keyword evidence="4" id="KW-1185">Reference proteome</keyword>
<dbReference type="InterPro" id="IPR001611">
    <property type="entry name" value="Leu-rich_rpt"/>
</dbReference>
<organism evidence="3 4">
    <name type="scientific">Ancylostoma duodenale</name>
    <dbReference type="NCBI Taxonomy" id="51022"/>
    <lineage>
        <taxon>Eukaryota</taxon>
        <taxon>Metazoa</taxon>
        <taxon>Ecdysozoa</taxon>
        <taxon>Nematoda</taxon>
        <taxon>Chromadorea</taxon>
        <taxon>Rhabditida</taxon>
        <taxon>Rhabditina</taxon>
        <taxon>Rhabditomorpha</taxon>
        <taxon>Strongyloidea</taxon>
        <taxon>Ancylostomatidae</taxon>
        <taxon>Ancylostomatinae</taxon>
        <taxon>Ancylostoma</taxon>
    </lineage>
</organism>
<dbReference type="InterPro" id="IPR050216">
    <property type="entry name" value="LRR_domain-containing"/>
</dbReference>
<gene>
    <name evidence="3" type="ORF">ANCDUO_16244</name>
</gene>
<dbReference type="InterPro" id="IPR025875">
    <property type="entry name" value="Leu-rich_rpt_4"/>
</dbReference>
<evidence type="ECO:0000256" key="1">
    <source>
        <dbReference type="ARBA" id="ARBA00022614"/>
    </source>
</evidence>
<dbReference type="Gene3D" id="3.80.10.10">
    <property type="entry name" value="Ribonuclease Inhibitor"/>
    <property type="match status" value="1"/>
</dbReference>
<dbReference type="OrthoDB" id="1394818at2759"/>
<dbReference type="SUPFAM" id="SSF52058">
    <property type="entry name" value="L domain-like"/>
    <property type="match status" value="1"/>
</dbReference>
<evidence type="ECO:0000256" key="2">
    <source>
        <dbReference type="ARBA" id="ARBA00022737"/>
    </source>
</evidence>